<evidence type="ECO:0000313" key="13">
    <source>
        <dbReference type="Proteomes" id="UP000032749"/>
    </source>
</evidence>
<evidence type="ECO:0000256" key="5">
    <source>
        <dbReference type="ARBA" id="ARBA00022989"/>
    </source>
</evidence>
<name>R4YNG9_OLEAN</name>
<dbReference type="HOGENOM" id="CLU_030174_0_0_6"/>
<dbReference type="SUPFAM" id="SSF64383">
    <property type="entry name" value="Cell-division protein ZipA, C-terminal domain"/>
    <property type="match status" value="1"/>
</dbReference>
<feature type="domain" description="ZipA C-terminal FtsZ-binding" evidence="11">
    <location>
        <begin position="319"/>
        <end position="450"/>
    </location>
</feature>
<keyword evidence="6 9" id="KW-0472">Membrane</keyword>
<organism evidence="12 13">
    <name type="scientific">Oleispira antarctica RB-8</name>
    <dbReference type="NCBI Taxonomy" id="698738"/>
    <lineage>
        <taxon>Bacteria</taxon>
        <taxon>Pseudomonadati</taxon>
        <taxon>Pseudomonadota</taxon>
        <taxon>Gammaproteobacteria</taxon>
        <taxon>Oceanospirillales</taxon>
        <taxon>Oceanospirillaceae</taxon>
        <taxon>Oleispira</taxon>
    </lineage>
</organism>
<dbReference type="InterPro" id="IPR036765">
    <property type="entry name" value="ZipA_FtsZ-bd_C_sf"/>
</dbReference>
<comment type="subcellular location">
    <subcellularLocation>
        <location evidence="9">Cell inner membrane</location>
        <topology evidence="9">Single-pass type I membrane protein</topology>
    </subcellularLocation>
</comment>
<dbReference type="Gene3D" id="3.30.1400.10">
    <property type="entry name" value="ZipA, C-terminal FtsZ-binding domain"/>
    <property type="match status" value="1"/>
</dbReference>
<evidence type="ECO:0000256" key="9">
    <source>
        <dbReference type="RuleBase" id="RU003613"/>
    </source>
</evidence>
<reference evidence="12 13" key="1">
    <citation type="journal article" date="2013" name="Nat. Commun.">
        <title>Genome sequence and functional genomic analysis of the oil-degrading bacterium Oleispira antarctica.</title>
        <authorList>
            <person name="Kube M."/>
            <person name="Chernikova T.N."/>
            <person name="Al-Ramahi Y."/>
            <person name="Beloqui A."/>
            <person name="Lopez-Cortez N."/>
            <person name="Guazzaroni M.E."/>
            <person name="Heipieper H.J."/>
            <person name="Klages S."/>
            <person name="Kotsyurbenko O.R."/>
            <person name="Langer I."/>
            <person name="Nechitaylo T.Y."/>
            <person name="Lunsdorf H."/>
            <person name="Fernandez M."/>
            <person name="Juarez S."/>
            <person name="Ciordia S."/>
            <person name="Singer A."/>
            <person name="Kagan O."/>
            <person name="Egorova O."/>
            <person name="Petit P.A."/>
            <person name="Stogios P."/>
            <person name="Kim Y."/>
            <person name="Tchigvintsev A."/>
            <person name="Flick R."/>
            <person name="Denaro R."/>
            <person name="Genovese M."/>
            <person name="Albar J.P."/>
            <person name="Reva O.N."/>
            <person name="Martinez-Gomariz M."/>
            <person name="Tran H."/>
            <person name="Ferrer M."/>
            <person name="Savchenko A."/>
            <person name="Yakunin A.F."/>
            <person name="Yakimov M.M."/>
            <person name="Golyshina O.V."/>
            <person name="Reinhardt R."/>
            <person name="Golyshin P.N."/>
        </authorList>
    </citation>
    <scope>NUCLEOTIDE SEQUENCE [LARGE SCALE GENOMIC DNA]</scope>
</reference>
<evidence type="ECO:0000256" key="1">
    <source>
        <dbReference type="ARBA" id="ARBA00022475"/>
    </source>
</evidence>
<evidence type="ECO:0000313" key="12">
    <source>
        <dbReference type="EMBL" id="CCK76477.1"/>
    </source>
</evidence>
<dbReference type="Pfam" id="PF04354">
    <property type="entry name" value="ZipA_C"/>
    <property type="match status" value="1"/>
</dbReference>
<keyword evidence="3 8" id="KW-0132">Cell division</keyword>
<comment type="function">
    <text evidence="8">Essential cell division protein that stabilizes the FtsZ protofilaments by cross-linking them and that serves as a cytoplasmic membrane anchor for the Z ring. Also required for the recruitment to the septal ring of downstream cell division proteins.</text>
</comment>
<proteinExistence type="inferred from homology"/>
<evidence type="ECO:0000256" key="4">
    <source>
        <dbReference type="ARBA" id="ARBA00022692"/>
    </source>
</evidence>
<evidence type="ECO:0000256" key="10">
    <source>
        <dbReference type="SAM" id="MobiDB-lite"/>
    </source>
</evidence>
<comment type="similarity">
    <text evidence="8">Belongs to the ZipA family.</text>
</comment>
<keyword evidence="5" id="KW-1133">Transmembrane helix</keyword>
<keyword evidence="7 8" id="KW-0131">Cell cycle</keyword>
<dbReference type="InterPro" id="IPR007449">
    <property type="entry name" value="ZipA_FtsZ-bd_C"/>
</dbReference>
<dbReference type="GO" id="GO:0032153">
    <property type="term" value="C:cell division site"/>
    <property type="evidence" value="ECO:0007669"/>
    <property type="project" value="TreeGrafter"/>
</dbReference>
<dbReference type="GO" id="GO:0000917">
    <property type="term" value="P:division septum assembly"/>
    <property type="evidence" value="ECO:0007669"/>
    <property type="project" value="TreeGrafter"/>
</dbReference>
<dbReference type="KEGG" id="oai:OLEAN_C23010"/>
<dbReference type="EMBL" id="FO203512">
    <property type="protein sequence ID" value="CCK76477.1"/>
    <property type="molecule type" value="Genomic_DNA"/>
</dbReference>
<feature type="region of interest" description="Disordered" evidence="10">
    <location>
        <begin position="248"/>
        <end position="271"/>
    </location>
</feature>
<accession>R4YNG9</accession>
<dbReference type="AlphaFoldDB" id="R4YNG9"/>
<keyword evidence="4 9" id="KW-0812">Transmembrane</keyword>
<dbReference type="GO" id="GO:0005886">
    <property type="term" value="C:plasma membrane"/>
    <property type="evidence" value="ECO:0007669"/>
    <property type="project" value="UniProtKB-SubCell"/>
</dbReference>
<dbReference type="InterPro" id="IPR011919">
    <property type="entry name" value="Cell_div_ZipA"/>
</dbReference>
<evidence type="ECO:0000256" key="8">
    <source>
        <dbReference type="RuleBase" id="RU003612"/>
    </source>
</evidence>
<dbReference type="PANTHER" id="PTHR38685:SF1">
    <property type="entry name" value="CELL DIVISION PROTEIN ZIPA"/>
    <property type="match status" value="1"/>
</dbReference>
<dbReference type="SMART" id="SM00771">
    <property type="entry name" value="ZipA_C"/>
    <property type="match status" value="1"/>
</dbReference>
<keyword evidence="2 9" id="KW-0997">Cell inner membrane</keyword>
<evidence type="ECO:0000256" key="3">
    <source>
        <dbReference type="ARBA" id="ARBA00022618"/>
    </source>
</evidence>
<protein>
    <recommendedName>
        <fullName evidence="8">Cell division protein ZipA</fullName>
    </recommendedName>
</protein>
<keyword evidence="13" id="KW-1185">Reference proteome</keyword>
<evidence type="ECO:0000256" key="6">
    <source>
        <dbReference type="ARBA" id="ARBA00023136"/>
    </source>
</evidence>
<sequence length="463" mass="51536">MLGILVDGFRRMRRARQDALSIDVKGDFKFPEENFSAELPNGGARVIGEVNAEELLQYTKNFRDQLDGLPVISALDTLEDEAEQILDDDIKDSMLEERIYAGEPDFQHDSYAHNKPEVLAETAGLEIHSKVDDGIDVKQESKIQLEKELVEDVPERKVPKAKPLNLDEHVPLLMDVEELGDDVAAHEEPLERARIEALDTAIEKNVVTENVSLEGHVTEHVELTIDDVHGIQASVADMADLLLVENTVSEDDSENSQSEISAEKNYASENSIPEAAELEIPEEEAYSSRQQAEDMATQAAYAPVKKPGINAEILSNRPVPGLMLVTHVTPHDKEGFCGEDILYLVNSCDLRHGEKGIFHRFEEEGGEGCIEFSMANSFNPGTFDPETLLHERIYGVSLFMSLPGPVKAMNAFESMTEMASVIARNLGGDVHDETHSIMALQTIEHNRQLVRDFVRKQKLTGKK</sequence>
<keyword evidence="1 9" id="KW-1003">Cell membrane</keyword>
<evidence type="ECO:0000256" key="2">
    <source>
        <dbReference type="ARBA" id="ARBA00022519"/>
    </source>
</evidence>
<evidence type="ECO:0000256" key="7">
    <source>
        <dbReference type="ARBA" id="ARBA00023306"/>
    </source>
</evidence>
<dbReference type="PANTHER" id="PTHR38685">
    <property type="entry name" value="CELL DIVISION PROTEIN ZIPA"/>
    <property type="match status" value="1"/>
</dbReference>
<dbReference type="STRING" id="698738.OLEAN_C23010"/>
<evidence type="ECO:0000259" key="11">
    <source>
        <dbReference type="SMART" id="SM00771"/>
    </source>
</evidence>
<gene>
    <name evidence="12" type="primary">zipA</name>
    <name evidence="12" type="ORF">OLEAN_C23010</name>
</gene>
<dbReference type="Proteomes" id="UP000032749">
    <property type="component" value="Chromosome"/>
</dbReference>